<dbReference type="Gene3D" id="2.10.25.10">
    <property type="entry name" value="Laminin"/>
    <property type="match status" value="1"/>
</dbReference>
<dbReference type="GO" id="GO:0008083">
    <property type="term" value="F:growth factor activity"/>
    <property type="evidence" value="ECO:0007669"/>
    <property type="project" value="UniProtKB-KW"/>
</dbReference>
<keyword evidence="6" id="KW-0812">Transmembrane</keyword>
<comment type="subcellular location">
    <subcellularLocation>
        <location evidence="1">Cell membrane</location>
        <topology evidence="1">Single-pass type I membrane protein</topology>
    </subcellularLocation>
    <subcellularLocation>
        <location evidence="2">Secreted</location>
    </subcellularLocation>
</comment>
<evidence type="ECO:0000256" key="6">
    <source>
        <dbReference type="ARBA" id="ARBA00022692"/>
    </source>
</evidence>
<dbReference type="PANTHER" id="PTHR11100:SF20">
    <property type="entry name" value="PRO-NEUREGULIN-2, MEMBRANE-BOUND ISOFORM"/>
    <property type="match status" value="1"/>
</dbReference>
<evidence type="ECO:0000256" key="11">
    <source>
        <dbReference type="SAM" id="MobiDB-lite"/>
    </source>
</evidence>
<keyword evidence="9" id="KW-0472">Membrane</keyword>
<keyword evidence="8" id="KW-0339">Growth factor</keyword>
<dbReference type="GO" id="GO:0005886">
    <property type="term" value="C:plasma membrane"/>
    <property type="evidence" value="ECO:0007669"/>
    <property type="project" value="UniProtKB-SubCell"/>
</dbReference>
<evidence type="ECO:0000256" key="4">
    <source>
        <dbReference type="ARBA" id="ARBA00022525"/>
    </source>
</evidence>
<feature type="non-terminal residue" evidence="12">
    <location>
        <position position="1"/>
    </location>
</feature>
<evidence type="ECO:0000313" key="13">
    <source>
        <dbReference type="Proteomes" id="UP000324091"/>
    </source>
</evidence>
<keyword evidence="5" id="KW-0245">EGF-like domain</keyword>
<keyword evidence="3" id="KW-1003">Cell membrane</keyword>
<evidence type="ECO:0000256" key="10">
    <source>
        <dbReference type="ARBA" id="ARBA00023157"/>
    </source>
</evidence>
<comment type="caution">
    <text evidence="12">The sequence shown here is derived from an EMBL/GenBank/DDBJ whole genome shotgun (WGS) entry which is preliminary data.</text>
</comment>
<name>A0A5C6P566_9TELE</name>
<evidence type="ECO:0000256" key="8">
    <source>
        <dbReference type="ARBA" id="ARBA00023030"/>
    </source>
</evidence>
<evidence type="ECO:0000256" key="1">
    <source>
        <dbReference type="ARBA" id="ARBA00004251"/>
    </source>
</evidence>
<dbReference type="GO" id="GO:0035556">
    <property type="term" value="P:intracellular signal transduction"/>
    <property type="evidence" value="ECO:0007669"/>
    <property type="project" value="TreeGrafter"/>
</dbReference>
<dbReference type="PANTHER" id="PTHR11100">
    <property type="entry name" value="HEREGULIN-NEUREGULIN FAMILY MEMBER"/>
    <property type="match status" value="1"/>
</dbReference>
<keyword evidence="13" id="KW-1185">Reference proteome</keyword>
<dbReference type="Proteomes" id="UP000324091">
    <property type="component" value="Chromosome 14"/>
</dbReference>
<evidence type="ECO:0000256" key="7">
    <source>
        <dbReference type="ARBA" id="ARBA00022989"/>
    </source>
</evidence>
<sequence length="98" mass="10802">TTTLATGSGHARKCNDTEKAYCVNGGECYFIHGIDRLSCKRGLANFEIDPSSEWLQRPPFNVPPDARRRRRGDVRSPGGFLNDLRSVYLAASSQVSSV</sequence>
<dbReference type="GO" id="GO:0005615">
    <property type="term" value="C:extracellular space"/>
    <property type="evidence" value="ECO:0007669"/>
    <property type="project" value="TreeGrafter"/>
</dbReference>
<feature type="region of interest" description="Disordered" evidence="11">
    <location>
        <begin position="57"/>
        <end position="76"/>
    </location>
</feature>
<evidence type="ECO:0000256" key="3">
    <source>
        <dbReference type="ARBA" id="ARBA00022475"/>
    </source>
</evidence>
<keyword evidence="4" id="KW-0964">Secreted</keyword>
<evidence type="ECO:0000313" key="12">
    <source>
        <dbReference type="EMBL" id="TWW74743.1"/>
    </source>
</evidence>
<keyword evidence="10" id="KW-1015">Disulfide bond</keyword>
<dbReference type="GO" id="GO:0048513">
    <property type="term" value="P:animal organ development"/>
    <property type="evidence" value="ECO:0007669"/>
    <property type="project" value="TreeGrafter"/>
</dbReference>
<gene>
    <name evidence="12" type="ORF">D4764_14G0007460</name>
</gene>
<dbReference type="AlphaFoldDB" id="A0A5C6P566"/>
<evidence type="ECO:0000256" key="9">
    <source>
        <dbReference type="ARBA" id="ARBA00023136"/>
    </source>
</evidence>
<evidence type="ECO:0000256" key="5">
    <source>
        <dbReference type="ARBA" id="ARBA00022536"/>
    </source>
</evidence>
<dbReference type="InterPro" id="IPR040180">
    <property type="entry name" value="Neuregulin"/>
</dbReference>
<organism evidence="12 13">
    <name type="scientific">Takifugu flavidus</name>
    <name type="common">sansaifugu</name>
    <dbReference type="NCBI Taxonomy" id="433684"/>
    <lineage>
        <taxon>Eukaryota</taxon>
        <taxon>Metazoa</taxon>
        <taxon>Chordata</taxon>
        <taxon>Craniata</taxon>
        <taxon>Vertebrata</taxon>
        <taxon>Euteleostomi</taxon>
        <taxon>Actinopterygii</taxon>
        <taxon>Neopterygii</taxon>
        <taxon>Teleostei</taxon>
        <taxon>Neoteleostei</taxon>
        <taxon>Acanthomorphata</taxon>
        <taxon>Eupercaria</taxon>
        <taxon>Tetraodontiformes</taxon>
        <taxon>Tetradontoidea</taxon>
        <taxon>Tetraodontidae</taxon>
        <taxon>Takifugu</taxon>
    </lineage>
</organism>
<dbReference type="GO" id="GO:0007399">
    <property type="term" value="P:nervous system development"/>
    <property type="evidence" value="ECO:0007669"/>
    <property type="project" value="InterPro"/>
</dbReference>
<evidence type="ECO:0000256" key="2">
    <source>
        <dbReference type="ARBA" id="ARBA00004613"/>
    </source>
</evidence>
<reference evidence="12 13" key="1">
    <citation type="submission" date="2019-04" db="EMBL/GenBank/DDBJ databases">
        <title>Chromosome genome assembly for Takifugu flavidus.</title>
        <authorList>
            <person name="Xiao S."/>
        </authorList>
    </citation>
    <scope>NUCLEOTIDE SEQUENCE [LARGE SCALE GENOMIC DNA]</scope>
    <source>
        <strain evidence="12">HTHZ2018</strain>
        <tissue evidence="12">Muscle</tissue>
    </source>
</reference>
<protein>
    <submittedName>
        <fullName evidence="12">Pro-neuregulin-2, membrane-bound isoform</fullName>
    </submittedName>
</protein>
<dbReference type="EMBL" id="RHFK02000006">
    <property type="protein sequence ID" value="TWW74743.1"/>
    <property type="molecule type" value="Genomic_DNA"/>
</dbReference>
<proteinExistence type="predicted"/>
<accession>A0A5C6P566</accession>
<keyword evidence="7" id="KW-1133">Transmembrane helix</keyword>